<dbReference type="GO" id="GO:0004386">
    <property type="term" value="F:helicase activity"/>
    <property type="evidence" value="ECO:0007669"/>
    <property type="project" value="InterPro"/>
</dbReference>
<dbReference type="WBParaSite" id="MhA1_Contig88.frz3.gene104">
    <property type="protein sequence ID" value="MhA1_Contig88.frz3.gene104"/>
    <property type="gene ID" value="MhA1_Contig88.frz3.gene104"/>
</dbReference>
<proteinExistence type="predicted"/>
<reference evidence="5" key="1">
    <citation type="submission" date="2016-11" db="UniProtKB">
        <authorList>
            <consortium name="WormBaseParasite"/>
        </authorList>
    </citation>
    <scope>IDENTIFICATION</scope>
</reference>
<feature type="domain" description="DNA2/NAM7 helicase helicase" evidence="2">
    <location>
        <begin position="255"/>
        <end position="341"/>
    </location>
</feature>
<evidence type="ECO:0000256" key="1">
    <source>
        <dbReference type="SAM" id="MobiDB-lite"/>
    </source>
</evidence>
<sequence>MVKENKLIVRDGVPRYRQICGGLEMVNPLINYPEEPIYKKLLVNKLSVKYADGVSEHIMEDLKKDPITTPEFVKKFHHFNQIEWAQVKADSMENSSKQSKVRYFKQKKDLHYYKITVDKKFIESNKLRKKCEVLVLPNNNGCSVLLNPDEQYSGFVDDIYERDSQIIVKFFSSKIYPPEHMDPSLTYQVIALPSLLVFNTRCRTLAFMSQFPGSCAECIFPSYRNQLAKQLISMIEYEFRERHFISSTTFSPNRQFNEKQKIAIHAIVSGWHGKVPYILFGPPGTGKTVTLVESVRLICENDPMARVLVCTPSNTAADAFTLGLMSTNAFTSGSILRIFSLSKHVYEQNGELFDKKQNVLCIKDTAEGPQFGIPPKTELIAKKRVLICTLNTSTYLISGDMIDCFTHIIIDEAGQADELETLIPIVGLISFLNRKTKIIFAGDPKQLGPVQTCDPLKKLANCEEIASALIERLTGGGSFDFDKRITTMLQNNYRSHPAFLTIPSQLYYGGKLCPSAPIETKNTLCLWNDLPNKNNFPLIWHSIVTPEQRDLENKSYQNLAECDVVCGYVQKLTREANVKAKDIGIITPYRFQIKLLRSRFSKTHPQMLIDSVERFQGCERRVIIISTVRSNGIGFLDCQKRFNTAVTRPMELLIIVGDCRNMAKVRCWQRLINYCEENGALINFGSLPLAVIQKKPLLVKNNDIVEEIITLKKRNNRKPAAKFSHAKPSFLKKNSSKKARERWRRNIKNNQTLEEYNVKKEENSSDSDSSTSVDSIKERLSEIKILALNYRCDEQKNDENKTNPLTKTTKNLVKLKLTAYQIARNTQQNQAENIKNGKKSKNNGFALGTKENPIIIASPSPRNKNKNIKNPALPAVSNNNFLKLEELEEEMKQLNMTKKWRLL</sequence>
<evidence type="ECO:0000259" key="2">
    <source>
        <dbReference type="Pfam" id="PF13086"/>
    </source>
</evidence>
<accession>A0A1I8BZF5</accession>
<dbReference type="InterPro" id="IPR041677">
    <property type="entry name" value="DNA2/NAM7_AAA_11"/>
</dbReference>
<dbReference type="InterPro" id="IPR047187">
    <property type="entry name" value="SF1_C_Upf1"/>
</dbReference>
<dbReference type="SUPFAM" id="SSF52540">
    <property type="entry name" value="P-loop containing nucleoside triphosphate hydrolases"/>
    <property type="match status" value="1"/>
</dbReference>
<dbReference type="PANTHER" id="PTHR10887:SF322">
    <property type="entry name" value="HELICASE MOV-10"/>
    <property type="match status" value="1"/>
</dbReference>
<dbReference type="InterPro" id="IPR045055">
    <property type="entry name" value="DNA2/NAM7-like"/>
</dbReference>
<evidence type="ECO:0000259" key="3">
    <source>
        <dbReference type="Pfam" id="PF13087"/>
    </source>
</evidence>
<dbReference type="InterPro" id="IPR041679">
    <property type="entry name" value="DNA2/NAM7-like_C"/>
</dbReference>
<dbReference type="PANTHER" id="PTHR10887">
    <property type="entry name" value="DNA2/NAM7 HELICASE FAMILY"/>
    <property type="match status" value="1"/>
</dbReference>
<organism evidence="4 5">
    <name type="scientific">Meloidogyne hapla</name>
    <name type="common">Root-knot nematode worm</name>
    <dbReference type="NCBI Taxonomy" id="6305"/>
    <lineage>
        <taxon>Eukaryota</taxon>
        <taxon>Metazoa</taxon>
        <taxon>Ecdysozoa</taxon>
        <taxon>Nematoda</taxon>
        <taxon>Chromadorea</taxon>
        <taxon>Rhabditida</taxon>
        <taxon>Tylenchina</taxon>
        <taxon>Tylenchomorpha</taxon>
        <taxon>Tylenchoidea</taxon>
        <taxon>Meloidogynidae</taxon>
        <taxon>Meloidogyninae</taxon>
        <taxon>Meloidogyne</taxon>
    </lineage>
</organism>
<evidence type="ECO:0000313" key="4">
    <source>
        <dbReference type="Proteomes" id="UP000095281"/>
    </source>
</evidence>
<dbReference type="InterPro" id="IPR027417">
    <property type="entry name" value="P-loop_NTPase"/>
</dbReference>
<dbReference type="GO" id="GO:0005829">
    <property type="term" value="C:cytosol"/>
    <property type="evidence" value="ECO:0007669"/>
    <property type="project" value="TreeGrafter"/>
</dbReference>
<dbReference type="Gene3D" id="3.40.50.300">
    <property type="entry name" value="P-loop containing nucleotide triphosphate hydrolases"/>
    <property type="match status" value="2"/>
</dbReference>
<name>A0A1I8BZF5_MELHA</name>
<feature type="domain" description="DNA2/NAM7 helicase-like C-terminal" evidence="3">
    <location>
        <begin position="469"/>
        <end position="659"/>
    </location>
</feature>
<feature type="region of interest" description="Disordered" evidence="1">
    <location>
        <begin position="719"/>
        <end position="774"/>
    </location>
</feature>
<evidence type="ECO:0000313" key="5">
    <source>
        <dbReference type="WBParaSite" id="MhA1_Contig88.frz3.gene104"/>
    </source>
</evidence>
<dbReference type="Proteomes" id="UP000095281">
    <property type="component" value="Unplaced"/>
</dbReference>
<feature type="domain" description="DNA2/NAM7 helicase helicase" evidence="2">
    <location>
        <begin position="377"/>
        <end position="450"/>
    </location>
</feature>
<dbReference type="CDD" id="cd18808">
    <property type="entry name" value="SF1_C_Upf1"/>
    <property type="match status" value="1"/>
</dbReference>
<dbReference type="Pfam" id="PF13087">
    <property type="entry name" value="AAA_12"/>
    <property type="match status" value="1"/>
</dbReference>
<dbReference type="Pfam" id="PF13086">
    <property type="entry name" value="AAA_11"/>
    <property type="match status" value="2"/>
</dbReference>
<dbReference type="GO" id="GO:0043186">
    <property type="term" value="C:P granule"/>
    <property type="evidence" value="ECO:0007669"/>
    <property type="project" value="TreeGrafter"/>
</dbReference>
<dbReference type="AlphaFoldDB" id="A0A1I8BZF5"/>
<protein>
    <submittedName>
        <fullName evidence="5">RNA helicase</fullName>
    </submittedName>
</protein>
<feature type="compositionally biased region" description="Basic residues" evidence="1">
    <location>
        <begin position="734"/>
        <end position="747"/>
    </location>
</feature>
<dbReference type="GO" id="GO:0035194">
    <property type="term" value="P:regulatory ncRNA-mediated post-transcriptional gene silencing"/>
    <property type="evidence" value="ECO:0007669"/>
    <property type="project" value="TreeGrafter"/>
</dbReference>
<keyword evidence="4" id="KW-1185">Reference proteome</keyword>